<feature type="transmembrane region" description="Helical" evidence="2">
    <location>
        <begin position="300"/>
        <end position="318"/>
    </location>
</feature>
<reference evidence="4 5" key="1">
    <citation type="submission" date="2017-09" db="EMBL/GenBank/DDBJ databases">
        <title>Depth-based differentiation of microbial function through sediment-hosted aquifers and enrichment of novel symbionts in the deep terrestrial subsurface.</title>
        <authorList>
            <person name="Probst A.J."/>
            <person name="Ladd B."/>
            <person name="Jarett J.K."/>
            <person name="Geller-Mcgrath D.E."/>
            <person name="Sieber C.M."/>
            <person name="Emerson J.B."/>
            <person name="Anantharaman K."/>
            <person name="Thomas B.C."/>
            <person name="Malmstrom R."/>
            <person name="Stieglmeier M."/>
            <person name="Klingl A."/>
            <person name="Woyke T."/>
            <person name="Ryan C.M."/>
            <person name="Banfield J.F."/>
        </authorList>
    </citation>
    <scope>NUCLEOTIDE SEQUENCE [LARGE SCALE GENOMIC DNA]</scope>
    <source>
        <strain evidence="4">CG11_big_fil_rev_8_21_14_0_20_40_15</strain>
    </source>
</reference>
<evidence type="ECO:0000313" key="5">
    <source>
        <dbReference type="Proteomes" id="UP000229317"/>
    </source>
</evidence>
<evidence type="ECO:0000313" key="4">
    <source>
        <dbReference type="EMBL" id="PIQ74931.1"/>
    </source>
</evidence>
<gene>
    <name evidence="4" type="ORF">COV84_03970</name>
</gene>
<evidence type="ECO:0000256" key="1">
    <source>
        <dbReference type="SAM" id="MobiDB-lite"/>
    </source>
</evidence>
<keyword evidence="2" id="KW-0472">Membrane</keyword>
<keyword evidence="2" id="KW-1133">Transmembrane helix</keyword>
<feature type="transmembrane region" description="Helical" evidence="2">
    <location>
        <begin position="275"/>
        <end position="293"/>
    </location>
</feature>
<keyword evidence="2" id="KW-0812">Transmembrane</keyword>
<dbReference type="InterPro" id="IPR014044">
    <property type="entry name" value="CAP_dom"/>
</dbReference>
<feature type="compositionally biased region" description="Polar residues" evidence="1">
    <location>
        <begin position="193"/>
        <end position="205"/>
    </location>
</feature>
<evidence type="ECO:0000256" key="2">
    <source>
        <dbReference type="SAM" id="Phobius"/>
    </source>
</evidence>
<accession>A0A2H0KRZ3</accession>
<dbReference type="PANTHER" id="PTHR31157:SF1">
    <property type="entry name" value="SCP DOMAIN-CONTAINING PROTEIN"/>
    <property type="match status" value="1"/>
</dbReference>
<dbReference type="InterPro" id="IPR035940">
    <property type="entry name" value="CAP_sf"/>
</dbReference>
<evidence type="ECO:0000259" key="3">
    <source>
        <dbReference type="Pfam" id="PF00188"/>
    </source>
</evidence>
<feature type="region of interest" description="Disordered" evidence="1">
    <location>
        <begin position="191"/>
        <end position="235"/>
    </location>
</feature>
<proteinExistence type="predicted"/>
<comment type="caution">
    <text evidence="4">The sequence shown here is derived from an EMBL/GenBank/DDBJ whole genome shotgun (WGS) entry which is preliminary data.</text>
</comment>
<dbReference type="SUPFAM" id="SSF55797">
    <property type="entry name" value="PR-1-like"/>
    <property type="match status" value="1"/>
</dbReference>
<name>A0A2H0KRZ3_9BACT</name>
<dbReference type="PANTHER" id="PTHR31157">
    <property type="entry name" value="SCP DOMAIN-CONTAINING PROTEIN"/>
    <property type="match status" value="1"/>
</dbReference>
<dbReference type="Gene3D" id="3.40.33.10">
    <property type="entry name" value="CAP"/>
    <property type="match status" value="1"/>
</dbReference>
<feature type="transmembrane region" description="Helical" evidence="2">
    <location>
        <begin position="30"/>
        <end position="51"/>
    </location>
</feature>
<dbReference type="Proteomes" id="UP000229317">
    <property type="component" value="Unassembled WGS sequence"/>
</dbReference>
<feature type="domain" description="SCP" evidence="3">
    <location>
        <begin position="66"/>
        <end position="171"/>
    </location>
</feature>
<dbReference type="EMBL" id="PCVO01000059">
    <property type="protein sequence ID" value="PIQ74931.1"/>
    <property type="molecule type" value="Genomic_DNA"/>
</dbReference>
<dbReference type="AlphaFoldDB" id="A0A2H0KRZ3"/>
<dbReference type="CDD" id="cd05379">
    <property type="entry name" value="CAP_bacterial"/>
    <property type="match status" value="1"/>
</dbReference>
<dbReference type="Pfam" id="PF00188">
    <property type="entry name" value="CAP"/>
    <property type="match status" value="1"/>
</dbReference>
<sequence length="319" mass="34792">MSKIIQKLKSIFVPQEGNEFEPLVLSQKALLGYGLSILILKIVIIAFVIYFPKTDFFAAINAQNLVNLINQERTVKNLSALSVDVKLNEAASLKAQDMIANNYFDHTSPSGISPWYWFGKAGYSFVWAGENLAIHFIDTDAVFEAWMASPGHRDNILNPNFKDIGVAVAAGQIDGRQTTVSVLAFGSPAVAQPKTSPAAKTNSPTQPVPKTETVNETQKVGETKEQTPINAPSAEPKLAGEENIKLTQAPIAQLSLPARVLGTFTINFVELAKNLYLYFSLFLLIALAINILVKIRIQHAPTIILTLILIGISVGMIFV</sequence>
<protein>
    <recommendedName>
        <fullName evidence="3">SCP domain-containing protein</fullName>
    </recommendedName>
</protein>
<organism evidence="4 5">
    <name type="scientific">Candidatus Portnoybacteria bacterium CG11_big_fil_rev_8_21_14_0_20_40_15</name>
    <dbReference type="NCBI Taxonomy" id="1974817"/>
    <lineage>
        <taxon>Bacteria</taxon>
        <taxon>Candidatus Portnoyibacteriota</taxon>
    </lineage>
</organism>